<evidence type="ECO:0000259" key="5">
    <source>
        <dbReference type="PROSITE" id="PS50106"/>
    </source>
</evidence>
<evidence type="ECO:0000313" key="6">
    <source>
        <dbReference type="EMBL" id="PZO23211.1"/>
    </source>
</evidence>
<dbReference type="PANTHER" id="PTHR22939">
    <property type="entry name" value="SERINE PROTEASE FAMILY S1C HTRA-RELATED"/>
    <property type="match status" value="1"/>
</dbReference>
<dbReference type="SUPFAM" id="SSF50494">
    <property type="entry name" value="Trypsin-like serine proteases"/>
    <property type="match status" value="1"/>
</dbReference>
<accession>A0A2W4WGH7</accession>
<keyword evidence="2 6" id="KW-0645">Protease</keyword>
<dbReference type="NCBIfam" id="NF041521">
    <property type="entry name" value="HhoA_HhoB_HtrA"/>
    <property type="match status" value="1"/>
</dbReference>
<dbReference type="InterPro" id="IPR036034">
    <property type="entry name" value="PDZ_sf"/>
</dbReference>
<dbReference type="GO" id="GO:0004252">
    <property type="term" value="F:serine-type endopeptidase activity"/>
    <property type="evidence" value="ECO:0007669"/>
    <property type="project" value="InterPro"/>
</dbReference>
<dbReference type="PANTHER" id="PTHR22939:SF129">
    <property type="entry name" value="SERINE PROTEASE HTRA2, MITOCHONDRIAL"/>
    <property type="match status" value="1"/>
</dbReference>
<dbReference type="InterPro" id="IPR009003">
    <property type="entry name" value="Peptidase_S1_PA"/>
</dbReference>
<reference evidence="7" key="1">
    <citation type="submission" date="2018-04" db="EMBL/GenBank/DDBJ databases">
        <authorList>
            <person name="Cornet L."/>
        </authorList>
    </citation>
    <scope>NUCLEOTIDE SEQUENCE [LARGE SCALE GENOMIC DNA]</scope>
</reference>
<feature type="domain" description="PDZ" evidence="5">
    <location>
        <begin position="324"/>
        <end position="378"/>
    </location>
</feature>
<dbReference type="Pfam" id="PF13180">
    <property type="entry name" value="PDZ_2"/>
    <property type="match status" value="1"/>
</dbReference>
<evidence type="ECO:0000256" key="2">
    <source>
        <dbReference type="ARBA" id="ARBA00022670"/>
    </source>
</evidence>
<evidence type="ECO:0000256" key="4">
    <source>
        <dbReference type="SAM" id="MobiDB-lite"/>
    </source>
</evidence>
<dbReference type="InterPro" id="IPR001940">
    <property type="entry name" value="Peptidase_S1C"/>
</dbReference>
<dbReference type="SMART" id="SM00228">
    <property type="entry name" value="PDZ"/>
    <property type="match status" value="1"/>
</dbReference>
<feature type="region of interest" description="Disordered" evidence="4">
    <location>
        <begin position="121"/>
        <end position="142"/>
    </location>
</feature>
<organism evidence="6 7">
    <name type="scientific">Leptolyngbya foveolarum</name>
    <dbReference type="NCBI Taxonomy" id="47253"/>
    <lineage>
        <taxon>Bacteria</taxon>
        <taxon>Bacillati</taxon>
        <taxon>Cyanobacteriota</taxon>
        <taxon>Cyanophyceae</taxon>
        <taxon>Leptolyngbyales</taxon>
        <taxon>Leptolyngbyaceae</taxon>
        <taxon>Leptolyngbya group</taxon>
        <taxon>Leptolyngbya</taxon>
    </lineage>
</organism>
<dbReference type="Proteomes" id="UP000249354">
    <property type="component" value="Unassembled WGS sequence"/>
</dbReference>
<gene>
    <name evidence="6" type="ORF">DCF25_00880</name>
</gene>
<dbReference type="EMBL" id="QBMC01000003">
    <property type="protein sequence ID" value="PZO23211.1"/>
    <property type="molecule type" value="Genomic_DNA"/>
</dbReference>
<dbReference type="InterPro" id="IPR001478">
    <property type="entry name" value="PDZ"/>
</dbReference>
<evidence type="ECO:0000313" key="7">
    <source>
        <dbReference type="Proteomes" id="UP000249354"/>
    </source>
</evidence>
<dbReference type="Gene3D" id="2.30.42.10">
    <property type="match status" value="1"/>
</dbReference>
<proteinExistence type="inferred from homology"/>
<dbReference type="PROSITE" id="PS50106">
    <property type="entry name" value="PDZ"/>
    <property type="match status" value="1"/>
</dbReference>
<dbReference type="SUPFAM" id="SSF50156">
    <property type="entry name" value="PDZ domain-like"/>
    <property type="match status" value="1"/>
</dbReference>
<evidence type="ECO:0000256" key="3">
    <source>
        <dbReference type="ARBA" id="ARBA00022801"/>
    </source>
</evidence>
<reference evidence="6 7" key="2">
    <citation type="submission" date="2018-06" db="EMBL/GenBank/DDBJ databases">
        <title>Metagenomic assembly of (sub)arctic Cyanobacteria and their associated microbiome from non-axenic cultures.</title>
        <authorList>
            <person name="Baurain D."/>
        </authorList>
    </citation>
    <scope>NUCLEOTIDE SEQUENCE [LARGE SCALE GENOMIC DNA]</scope>
    <source>
        <strain evidence="6">ULC129bin1</strain>
    </source>
</reference>
<dbReference type="Pfam" id="PF13365">
    <property type="entry name" value="Trypsin_2"/>
    <property type="match status" value="1"/>
</dbReference>
<sequence length="420" mass="42881">MSDNRSVDTSSYPSGRINSAGRKLATSAALVMLGAGTATGVHYALEGGPNANPVAITQPVSQPNYSTVNASLALPAESSSVAEVVQAVGPAVVRINASRTVSSQPSNLPPGVPDSFRRFFGDDALPGGAQGGPQERTESGVGSGFIVSEDGRVLTNAHVVEGADTVQVTLKDGRSFEGKVLGADPVTDVAVIDIEANDLPTVKVNEAELQPGETAIAIGNPLGLDNTVTVGIISATGRTSGQVGIADRRVDFIQTDAAINPGNSGGPLLNARGEVVGMNTAIISGAQGLGFAIPAEALQRISSQLVADGKVDHPFIGIQMVNLSPELRKSVNADPNRGFTVESDDGVLVAEVLPGSPAAKAGLRSGDVVRQVNGAAIKTGQDVQNAVESNGLSRDLRLRIERSGASETISLRPEPLPAQG</sequence>
<dbReference type="AlphaFoldDB" id="A0A2W4WGH7"/>
<keyword evidence="3" id="KW-0378">Hydrolase</keyword>
<protein>
    <submittedName>
        <fullName evidence="6">Serine protease</fullName>
    </submittedName>
</protein>
<dbReference type="InterPro" id="IPR043504">
    <property type="entry name" value="Peptidase_S1_PA_chymotrypsin"/>
</dbReference>
<comment type="caution">
    <text evidence="6">The sequence shown here is derived from an EMBL/GenBank/DDBJ whole genome shotgun (WGS) entry which is preliminary data.</text>
</comment>
<dbReference type="Gene3D" id="2.40.10.10">
    <property type="entry name" value="Trypsin-like serine proteases"/>
    <property type="match status" value="2"/>
</dbReference>
<comment type="similarity">
    <text evidence="1">Belongs to the peptidase S1C family.</text>
</comment>
<evidence type="ECO:0000256" key="1">
    <source>
        <dbReference type="ARBA" id="ARBA00010541"/>
    </source>
</evidence>
<dbReference type="GO" id="GO:0006508">
    <property type="term" value="P:proteolysis"/>
    <property type="evidence" value="ECO:0007669"/>
    <property type="project" value="UniProtKB-KW"/>
</dbReference>
<dbReference type="PRINTS" id="PR00834">
    <property type="entry name" value="PROTEASES2C"/>
</dbReference>
<name>A0A2W4WGH7_9CYAN</name>
<dbReference type="InterPro" id="IPR048172">
    <property type="entry name" value="HhoA_HhoB_HtrA-like"/>
</dbReference>